<evidence type="ECO:0000313" key="2">
    <source>
        <dbReference type="EMBL" id="SUA23978.1"/>
    </source>
</evidence>
<feature type="transmembrane region" description="Helical" evidence="1">
    <location>
        <begin position="146"/>
        <end position="165"/>
    </location>
</feature>
<reference evidence="2" key="1">
    <citation type="submission" date="2018-06" db="EMBL/GenBank/DDBJ databases">
        <authorList>
            <consortium name="Pathogen Informatics"/>
            <person name="Doyle S."/>
        </authorList>
    </citation>
    <scope>NUCLEOTIDE SEQUENCE [LARGE SCALE GENOMIC DNA]</scope>
    <source>
        <strain evidence="2">NCTC11421</strain>
    </source>
</reference>
<dbReference type="EMBL" id="UGRI01000001">
    <property type="protein sequence ID" value="SUA23978.1"/>
    <property type="molecule type" value="Genomic_DNA"/>
</dbReference>
<keyword evidence="1" id="KW-1133">Transmembrane helix</keyword>
<keyword evidence="1" id="KW-0812">Transmembrane</keyword>
<evidence type="ECO:0000256" key="1">
    <source>
        <dbReference type="SAM" id="Phobius"/>
    </source>
</evidence>
<gene>
    <name evidence="2" type="ORF">NCTC11421_01968</name>
</gene>
<feature type="transmembrane region" description="Helical" evidence="1">
    <location>
        <begin position="64"/>
        <end position="83"/>
    </location>
</feature>
<organism evidence="2">
    <name type="scientific">Neisseria gonorrhoeae</name>
    <dbReference type="NCBI Taxonomy" id="485"/>
    <lineage>
        <taxon>Bacteria</taxon>
        <taxon>Pseudomonadati</taxon>
        <taxon>Pseudomonadota</taxon>
        <taxon>Betaproteobacteria</taxon>
        <taxon>Neisseriales</taxon>
        <taxon>Neisseriaceae</taxon>
        <taxon>Neisseria</taxon>
    </lineage>
</organism>
<sequence length="266" mass="30031">MFSTSLVAAATAAFNSSESVLAFFSSLYFCPVSLLCRSCRNGLFICRNSVFSALPPLRGLPCPFAPFCLVCFQAVFLRFFLWIRTRACHVPFVFRLRFLIPFASFARRLPGCRLLLCFFAVFGGFLNSFAASLPPVFYLSLRHFCLFLFAFRRFGLFFLFFACFFTSAERLCAASWAATAGVEKRASGQAEGVCSAWFDLRKSWIILKAARKQPDVWIILSVMPSENAVCPILHLLCADTCNRLKQPYIVRHIFNAATDIVFRHTG</sequence>
<name>A0A378VZ00_NEIGO</name>
<evidence type="ECO:0008006" key="3">
    <source>
        <dbReference type="Google" id="ProtNLM"/>
    </source>
</evidence>
<dbReference type="AlphaFoldDB" id="A0A378VZ00"/>
<proteinExistence type="predicted"/>
<feature type="transmembrane region" description="Helical" evidence="1">
    <location>
        <begin position="114"/>
        <end position="134"/>
    </location>
</feature>
<keyword evidence="1" id="KW-0472">Membrane</keyword>
<accession>A0A378VZ00</accession>
<protein>
    <recommendedName>
        <fullName evidence="3">Transmembrane protein</fullName>
    </recommendedName>
</protein>